<feature type="signal peptide" evidence="1">
    <location>
        <begin position="1"/>
        <end position="23"/>
    </location>
</feature>
<gene>
    <name evidence="2" type="ORF">CTEN210_14502</name>
</gene>
<name>A0AAD3D7C4_9STRA</name>
<dbReference type="Proteomes" id="UP001054902">
    <property type="component" value="Unassembled WGS sequence"/>
</dbReference>
<evidence type="ECO:0000256" key="1">
    <source>
        <dbReference type="SAM" id="SignalP"/>
    </source>
</evidence>
<evidence type="ECO:0000313" key="3">
    <source>
        <dbReference type="Proteomes" id="UP001054902"/>
    </source>
</evidence>
<dbReference type="EMBL" id="BLLK01000060">
    <property type="protein sequence ID" value="GFH58026.1"/>
    <property type="molecule type" value="Genomic_DNA"/>
</dbReference>
<organism evidence="2 3">
    <name type="scientific">Chaetoceros tenuissimus</name>
    <dbReference type="NCBI Taxonomy" id="426638"/>
    <lineage>
        <taxon>Eukaryota</taxon>
        <taxon>Sar</taxon>
        <taxon>Stramenopiles</taxon>
        <taxon>Ochrophyta</taxon>
        <taxon>Bacillariophyta</taxon>
        <taxon>Coscinodiscophyceae</taxon>
        <taxon>Chaetocerotophycidae</taxon>
        <taxon>Chaetocerotales</taxon>
        <taxon>Chaetocerotaceae</taxon>
        <taxon>Chaetoceros</taxon>
    </lineage>
</organism>
<proteinExistence type="predicted"/>
<dbReference type="AlphaFoldDB" id="A0AAD3D7C4"/>
<comment type="caution">
    <text evidence="2">The sequence shown here is derived from an EMBL/GenBank/DDBJ whole genome shotgun (WGS) entry which is preliminary data.</text>
</comment>
<sequence>MKFNSTILLSFFSFAFHNAVASADEVQTECDPNRPGNCIQVNKDIYSLDDDGFVPVSFVNCPRTDYRVVIVKKGDPVTSTSRIWTQRVGTKNGVVNIPIAMFDFQIEGDYDIYLTGVNFGKKAGPIPVSIKSECIDLKDMTLKPTNGSGLNRVYGTVDPLPMTGANGDTICDFKLNSACTSNGPFSAPTCEWEIHLTFNKGESCNANEASRRSGTIFVQGTGPEPYTVTGGTFDFKGIEGKIDSLFNIQTAFLEDVTSVGKICYDTVKSIQTKCREDRLGNCIQVLKDIYNLGSDASIPVSFRNCARTDNRIVVVERGTEVNSTNALWSKKVGKTTGTIQIPLETTGFLLEGEYDVYLTGSSFGEKAGPLEVSILAPN</sequence>
<reference evidence="2 3" key="1">
    <citation type="journal article" date="2021" name="Sci. Rep.">
        <title>The genome of the diatom Chaetoceros tenuissimus carries an ancient integrated fragment of an extant virus.</title>
        <authorList>
            <person name="Hongo Y."/>
            <person name="Kimura K."/>
            <person name="Takaki Y."/>
            <person name="Yoshida Y."/>
            <person name="Baba S."/>
            <person name="Kobayashi G."/>
            <person name="Nagasaki K."/>
            <person name="Hano T."/>
            <person name="Tomaru Y."/>
        </authorList>
    </citation>
    <scope>NUCLEOTIDE SEQUENCE [LARGE SCALE GENOMIC DNA]</scope>
    <source>
        <strain evidence="2 3">NIES-3715</strain>
    </source>
</reference>
<keyword evidence="3" id="KW-1185">Reference proteome</keyword>
<protein>
    <submittedName>
        <fullName evidence="2">Uncharacterized protein</fullName>
    </submittedName>
</protein>
<accession>A0AAD3D7C4</accession>
<feature type="chain" id="PRO_5042295796" evidence="1">
    <location>
        <begin position="24"/>
        <end position="378"/>
    </location>
</feature>
<keyword evidence="1" id="KW-0732">Signal</keyword>
<evidence type="ECO:0000313" key="2">
    <source>
        <dbReference type="EMBL" id="GFH58026.1"/>
    </source>
</evidence>